<dbReference type="OrthoDB" id="18798at2759"/>
<evidence type="ECO:0000256" key="1">
    <source>
        <dbReference type="ARBA" id="ARBA00008344"/>
    </source>
</evidence>
<organism evidence="5 6">
    <name type="scientific">Daphnia galeata</name>
    <dbReference type="NCBI Taxonomy" id="27404"/>
    <lineage>
        <taxon>Eukaryota</taxon>
        <taxon>Metazoa</taxon>
        <taxon>Ecdysozoa</taxon>
        <taxon>Arthropoda</taxon>
        <taxon>Crustacea</taxon>
        <taxon>Branchiopoda</taxon>
        <taxon>Diplostraca</taxon>
        <taxon>Cladocera</taxon>
        <taxon>Anomopoda</taxon>
        <taxon>Daphniidae</taxon>
        <taxon>Daphnia</taxon>
    </lineage>
</organism>
<accession>A0A8J2RHL5</accession>
<keyword evidence="3" id="KW-0378">Hydrolase</keyword>
<comment type="caution">
    <text evidence="5">The sequence shown here is derived from an EMBL/GenBank/DDBJ whole genome shotgun (WGS) entry which is preliminary data.</text>
</comment>
<dbReference type="EC" id="3.6.5.2" evidence="2"/>
<dbReference type="Proteomes" id="UP000789390">
    <property type="component" value="Unassembled WGS sequence"/>
</dbReference>
<dbReference type="GO" id="GO:0003925">
    <property type="term" value="F:G protein activity"/>
    <property type="evidence" value="ECO:0007669"/>
    <property type="project" value="UniProtKB-EC"/>
</dbReference>
<evidence type="ECO:0000256" key="3">
    <source>
        <dbReference type="ARBA" id="ARBA00022801"/>
    </source>
</evidence>
<dbReference type="SUPFAM" id="SSF52540">
    <property type="entry name" value="P-loop containing nucleoside triphosphate hydrolases"/>
    <property type="match status" value="1"/>
</dbReference>
<dbReference type="InterPro" id="IPR027417">
    <property type="entry name" value="P-loop_NTPase"/>
</dbReference>
<evidence type="ECO:0000313" key="6">
    <source>
        <dbReference type="Proteomes" id="UP000789390"/>
    </source>
</evidence>
<reference evidence="5" key="1">
    <citation type="submission" date="2021-11" db="EMBL/GenBank/DDBJ databases">
        <authorList>
            <person name="Schell T."/>
        </authorList>
    </citation>
    <scope>NUCLEOTIDE SEQUENCE</scope>
    <source>
        <strain evidence="5">M5</strain>
    </source>
</reference>
<keyword evidence="6" id="KW-1185">Reference proteome</keyword>
<dbReference type="InterPro" id="IPR051065">
    <property type="entry name" value="Ras-related_GTPase"/>
</dbReference>
<comment type="similarity">
    <text evidence="1">Belongs to the small GTPase superfamily. Ras family.</text>
</comment>
<dbReference type="Gene3D" id="3.40.50.300">
    <property type="entry name" value="P-loop containing nucleotide triphosphate hydrolases"/>
    <property type="match status" value="1"/>
</dbReference>
<evidence type="ECO:0000256" key="4">
    <source>
        <dbReference type="ARBA" id="ARBA00048098"/>
    </source>
</evidence>
<dbReference type="InterPro" id="IPR001806">
    <property type="entry name" value="Small_GTPase"/>
</dbReference>
<dbReference type="AlphaFoldDB" id="A0A8J2RHL5"/>
<dbReference type="PANTHER" id="PTHR45704">
    <property type="entry name" value="RAS-LIKE FAMILY MEMBER 11"/>
    <property type="match status" value="1"/>
</dbReference>
<dbReference type="EMBL" id="CAKKLH010000055">
    <property type="protein sequence ID" value="CAH0101226.1"/>
    <property type="molecule type" value="Genomic_DNA"/>
</dbReference>
<protein>
    <recommendedName>
        <fullName evidence="2">small monomeric GTPase</fullName>
        <ecNumber evidence="2">3.6.5.2</ecNumber>
    </recommendedName>
</protein>
<evidence type="ECO:0000313" key="5">
    <source>
        <dbReference type="EMBL" id="CAH0101226.1"/>
    </source>
</evidence>
<proteinExistence type="inferred from homology"/>
<evidence type="ECO:0000256" key="2">
    <source>
        <dbReference type="ARBA" id="ARBA00011984"/>
    </source>
</evidence>
<name>A0A8J2RHL5_9CRUS</name>
<sequence>MRLDEKISSVAFGRSSKIDSDKNVPRIRICVLGLVAVGKTAVVVRYLTNRFIGEYCSGKDLLYKKTIKIDGFPSQIEIADTSNPSVQLYSND</sequence>
<dbReference type="Pfam" id="PF00071">
    <property type="entry name" value="Ras"/>
    <property type="match status" value="1"/>
</dbReference>
<dbReference type="GO" id="GO:0005525">
    <property type="term" value="F:GTP binding"/>
    <property type="evidence" value="ECO:0007669"/>
    <property type="project" value="InterPro"/>
</dbReference>
<comment type="catalytic activity">
    <reaction evidence="4">
        <text>GTP + H2O = GDP + phosphate + H(+)</text>
        <dbReference type="Rhea" id="RHEA:19669"/>
        <dbReference type="ChEBI" id="CHEBI:15377"/>
        <dbReference type="ChEBI" id="CHEBI:15378"/>
        <dbReference type="ChEBI" id="CHEBI:37565"/>
        <dbReference type="ChEBI" id="CHEBI:43474"/>
        <dbReference type="ChEBI" id="CHEBI:58189"/>
        <dbReference type="EC" id="3.6.5.2"/>
    </reaction>
</comment>
<gene>
    <name evidence="5" type="ORF">DGAL_LOCUS3554</name>
</gene>